<evidence type="ECO:0000256" key="9">
    <source>
        <dbReference type="ARBA" id="ARBA00022827"/>
    </source>
</evidence>
<dbReference type="SUPFAM" id="SSF82114">
    <property type="entry name" value="Riboflavin kinase-like"/>
    <property type="match status" value="1"/>
</dbReference>
<dbReference type="AlphaFoldDB" id="A0A212KEP5"/>
<keyword evidence="8 14" id="KW-0418">Kinase</keyword>
<dbReference type="InterPro" id="IPR023468">
    <property type="entry name" value="Riboflavin_kinase"/>
</dbReference>
<keyword evidence="9 14" id="KW-0274">FAD</keyword>
<dbReference type="InterPro" id="IPR023465">
    <property type="entry name" value="Riboflavin_kinase_dom_sf"/>
</dbReference>
<evidence type="ECO:0000256" key="4">
    <source>
        <dbReference type="ARBA" id="ARBA00022643"/>
    </source>
</evidence>
<dbReference type="InterPro" id="IPR002606">
    <property type="entry name" value="Riboflavin_kinase_bac"/>
</dbReference>
<evidence type="ECO:0000256" key="2">
    <source>
        <dbReference type="ARBA" id="ARBA00005201"/>
    </source>
</evidence>
<feature type="domain" description="Riboflavin kinase" evidence="15">
    <location>
        <begin position="171"/>
        <end position="297"/>
    </location>
</feature>
<dbReference type="GO" id="GO:0009398">
    <property type="term" value="P:FMN biosynthetic process"/>
    <property type="evidence" value="ECO:0007669"/>
    <property type="project" value="UniProtKB-UniRule"/>
</dbReference>
<keyword evidence="10 14" id="KW-0067">ATP-binding</keyword>
<keyword evidence="4 14" id="KW-0288">FMN</keyword>
<evidence type="ECO:0000256" key="1">
    <source>
        <dbReference type="ARBA" id="ARBA00004726"/>
    </source>
</evidence>
<evidence type="ECO:0000313" key="16">
    <source>
        <dbReference type="EMBL" id="SBW10214.1"/>
    </source>
</evidence>
<dbReference type="InterPro" id="IPR014729">
    <property type="entry name" value="Rossmann-like_a/b/a_fold"/>
</dbReference>
<dbReference type="EC" id="2.7.1.26" evidence="14"/>
<sequence>MNTKRVIALGFFDGVHLGHAALLRRVTEEAERRGVVPAAVTFDTHPENLIVGSPMPLISSPLDRAELMRRYYGIKEIIVARFDERMMRMPWEDFITDFLVKENGAVHLVAGHDFHFGYKGEGNPERLKAKCVELGIGCDIIPKVELCGITISSTYIRGLLSQGETELANYFLGHPHTLTDTVQHGKKLGSTLGFPTVNLRFAPGVLVPAKGVYATKVFFENGDSRLAVTNVGVRPTVDDHGEVNVEGFLLDFDGDLYGQTLRMEFYKFLRPEVRFDTLEALRIQVMRDTDVTREYFKSRA</sequence>
<evidence type="ECO:0000256" key="10">
    <source>
        <dbReference type="ARBA" id="ARBA00022840"/>
    </source>
</evidence>
<dbReference type="UniPathway" id="UPA00277">
    <property type="reaction ID" value="UER00407"/>
</dbReference>
<keyword evidence="11" id="KW-0511">Multifunctional enzyme</keyword>
<dbReference type="GO" id="GO:0009231">
    <property type="term" value="P:riboflavin biosynthetic process"/>
    <property type="evidence" value="ECO:0007669"/>
    <property type="project" value="InterPro"/>
</dbReference>
<evidence type="ECO:0000256" key="7">
    <source>
        <dbReference type="ARBA" id="ARBA00022741"/>
    </source>
</evidence>
<evidence type="ECO:0000256" key="8">
    <source>
        <dbReference type="ARBA" id="ARBA00022777"/>
    </source>
</evidence>
<evidence type="ECO:0000256" key="14">
    <source>
        <dbReference type="PIRNR" id="PIRNR004491"/>
    </source>
</evidence>
<keyword evidence="3 14" id="KW-0285">Flavoprotein</keyword>
<evidence type="ECO:0000256" key="3">
    <source>
        <dbReference type="ARBA" id="ARBA00022630"/>
    </source>
</evidence>
<dbReference type="InterPro" id="IPR015864">
    <property type="entry name" value="FAD_synthase"/>
</dbReference>
<keyword evidence="6 14" id="KW-0548">Nucleotidyltransferase</keyword>
<evidence type="ECO:0000256" key="5">
    <source>
        <dbReference type="ARBA" id="ARBA00022679"/>
    </source>
</evidence>
<dbReference type="Pfam" id="PF06574">
    <property type="entry name" value="FAD_syn"/>
    <property type="match status" value="1"/>
</dbReference>
<dbReference type="Pfam" id="PF01687">
    <property type="entry name" value="Flavokinase"/>
    <property type="match status" value="1"/>
</dbReference>
<reference evidence="16" key="1">
    <citation type="submission" date="2016-04" db="EMBL/GenBank/DDBJ databases">
        <authorList>
            <person name="Evans L.H."/>
            <person name="Alamgir A."/>
            <person name="Owens N."/>
            <person name="Weber N.D."/>
            <person name="Virtaneva K."/>
            <person name="Barbian K."/>
            <person name="Babar A."/>
            <person name="Rosenke K."/>
        </authorList>
    </citation>
    <scope>NUCLEOTIDE SEQUENCE</scope>
    <source>
        <strain evidence="16">86</strain>
    </source>
</reference>
<proteinExistence type="inferred from homology"/>
<evidence type="ECO:0000256" key="13">
    <source>
        <dbReference type="ARBA" id="ARBA00049494"/>
    </source>
</evidence>
<dbReference type="NCBIfam" id="TIGR00083">
    <property type="entry name" value="ribF"/>
    <property type="match status" value="1"/>
</dbReference>
<protein>
    <recommendedName>
        <fullName evidence="14">Riboflavin biosynthesis protein</fullName>
    </recommendedName>
    <domain>
        <recommendedName>
            <fullName evidence="14">Riboflavin kinase</fullName>
            <ecNumber evidence="14">2.7.1.26</ecNumber>
        </recommendedName>
        <alternativeName>
            <fullName evidence="14">Flavokinase</fullName>
        </alternativeName>
    </domain>
    <domain>
        <recommendedName>
            <fullName evidence="14">FMN adenylyltransferase</fullName>
            <ecNumber evidence="14">2.7.7.2</ecNumber>
        </recommendedName>
        <alternativeName>
            <fullName evidence="14">FAD pyrophosphorylase</fullName>
        </alternativeName>
        <alternativeName>
            <fullName evidence="14">FAD synthase</fullName>
        </alternativeName>
    </domain>
</protein>
<comment type="catalytic activity">
    <reaction evidence="13 14">
        <text>FMN + ATP + H(+) = FAD + diphosphate</text>
        <dbReference type="Rhea" id="RHEA:17237"/>
        <dbReference type="ChEBI" id="CHEBI:15378"/>
        <dbReference type="ChEBI" id="CHEBI:30616"/>
        <dbReference type="ChEBI" id="CHEBI:33019"/>
        <dbReference type="ChEBI" id="CHEBI:57692"/>
        <dbReference type="ChEBI" id="CHEBI:58210"/>
        <dbReference type="EC" id="2.7.7.2"/>
    </reaction>
</comment>
<dbReference type="PANTHER" id="PTHR22749:SF6">
    <property type="entry name" value="RIBOFLAVIN KINASE"/>
    <property type="match status" value="1"/>
</dbReference>
<dbReference type="CDD" id="cd02064">
    <property type="entry name" value="FAD_synthetase_N"/>
    <property type="match status" value="1"/>
</dbReference>
<dbReference type="SMART" id="SM00904">
    <property type="entry name" value="Flavokinase"/>
    <property type="match status" value="1"/>
</dbReference>
<accession>A0A212KEP5</accession>
<dbReference type="SUPFAM" id="SSF52374">
    <property type="entry name" value="Nucleotidylyl transferase"/>
    <property type="match status" value="1"/>
</dbReference>
<comment type="catalytic activity">
    <reaction evidence="12 14">
        <text>riboflavin + ATP = FMN + ADP + H(+)</text>
        <dbReference type="Rhea" id="RHEA:14357"/>
        <dbReference type="ChEBI" id="CHEBI:15378"/>
        <dbReference type="ChEBI" id="CHEBI:30616"/>
        <dbReference type="ChEBI" id="CHEBI:57986"/>
        <dbReference type="ChEBI" id="CHEBI:58210"/>
        <dbReference type="ChEBI" id="CHEBI:456216"/>
        <dbReference type="EC" id="2.7.1.26"/>
    </reaction>
</comment>
<dbReference type="GO" id="GO:0005524">
    <property type="term" value="F:ATP binding"/>
    <property type="evidence" value="ECO:0007669"/>
    <property type="project" value="UniProtKB-UniRule"/>
</dbReference>
<evidence type="ECO:0000256" key="6">
    <source>
        <dbReference type="ARBA" id="ARBA00022695"/>
    </source>
</evidence>
<dbReference type="EMBL" id="FLUN01000001">
    <property type="protein sequence ID" value="SBW10214.1"/>
    <property type="molecule type" value="Genomic_DNA"/>
</dbReference>
<dbReference type="PIRSF" id="PIRSF004491">
    <property type="entry name" value="FAD_Synth"/>
    <property type="match status" value="1"/>
</dbReference>
<keyword evidence="7 14" id="KW-0547">Nucleotide-binding</keyword>
<dbReference type="GO" id="GO:0008531">
    <property type="term" value="F:riboflavin kinase activity"/>
    <property type="evidence" value="ECO:0007669"/>
    <property type="project" value="UniProtKB-UniRule"/>
</dbReference>
<organism evidence="16">
    <name type="scientific">uncultured Eubacteriales bacterium</name>
    <dbReference type="NCBI Taxonomy" id="172733"/>
    <lineage>
        <taxon>Bacteria</taxon>
        <taxon>Bacillati</taxon>
        <taxon>Bacillota</taxon>
        <taxon>Clostridia</taxon>
        <taxon>Eubacteriales</taxon>
        <taxon>environmental samples</taxon>
    </lineage>
</organism>
<dbReference type="PANTHER" id="PTHR22749">
    <property type="entry name" value="RIBOFLAVIN KINASE/FMN ADENYLYLTRANSFERASE"/>
    <property type="match status" value="1"/>
</dbReference>
<comment type="pathway">
    <text evidence="2 14">Cofactor biosynthesis; FMN biosynthesis; FMN from riboflavin (ATP route): step 1/1.</text>
</comment>
<dbReference type="EC" id="2.7.7.2" evidence="14"/>
<dbReference type="GO" id="GO:0003919">
    <property type="term" value="F:FMN adenylyltransferase activity"/>
    <property type="evidence" value="ECO:0007669"/>
    <property type="project" value="UniProtKB-UniRule"/>
</dbReference>
<evidence type="ECO:0000256" key="12">
    <source>
        <dbReference type="ARBA" id="ARBA00047880"/>
    </source>
</evidence>
<comment type="similarity">
    <text evidence="14">Belongs to the ribF family.</text>
</comment>
<name>A0A212KEP5_9FIRM</name>
<evidence type="ECO:0000259" key="15">
    <source>
        <dbReference type="SMART" id="SM00904"/>
    </source>
</evidence>
<dbReference type="Gene3D" id="3.40.50.620">
    <property type="entry name" value="HUPs"/>
    <property type="match status" value="1"/>
</dbReference>
<dbReference type="UniPathway" id="UPA00276">
    <property type="reaction ID" value="UER00406"/>
</dbReference>
<keyword evidence="5 14" id="KW-0808">Transferase</keyword>
<dbReference type="Gene3D" id="2.40.30.30">
    <property type="entry name" value="Riboflavin kinase-like"/>
    <property type="match status" value="1"/>
</dbReference>
<dbReference type="GO" id="GO:0006747">
    <property type="term" value="P:FAD biosynthetic process"/>
    <property type="evidence" value="ECO:0007669"/>
    <property type="project" value="UniProtKB-UniRule"/>
</dbReference>
<gene>
    <name evidence="16" type="primary">ribF</name>
    <name evidence="16" type="ORF">KL86CLO1_12875</name>
</gene>
<dbReference type="InterPro" id="IPR015865">
    <property type="entry name" value="Riboflavin_kinase_bac/euk"/>
</dbReference>
<comment type="pathway">
    <text evidence="1 14">Cofactor biosynthesis; FAD biosynthesis; FAD from FMN: step 1/1.</text>
</comment>
<evidence type="ECO:0000256" key="11">
    <source>
        <dbReference type="ARBA" id="ARBA00023268"/>
    </source>
</evidence>